<dbReference type="Pfam" id="PF05013">
    <property type="entry name" value="FGase"/>
    <property type="match status" value="1"/>
</dbReference>
<name>A0A1G7F250_9PROT</name>
<organism evidence="1 2">
    <name type="scientific">Rhodospira trueperi</name>
    <dbReference type="NCBI Taxonomy" id="69960"/>
    <lineage>
        <taxon>Bacteria</taxon>
        <taxon>Pseudomonadati</taxon>
        <taxon>Pseudomonadota</taxon>
        <taxon>Alphaproteobacteria</taxon>
        <taxon>Rhodospirillales</taxon>
        <taxon>Rhodospirillaceae</taxon>
        <taxon>Rhodospira</taxon>
    </lineage>
</organism>
<evidence type="ECO:0000313" key="2">
    <source>
        <dbReference type="Proteomes" id="UP000199412"/>
    </source>
</evidence>
<proteinExistence type="predicted"/>
<gene>
    <name evidence="1" type="ORF">SAMN05421720_11075</name>
</gene>
<keyword evidence="2" id="KW-1185">Reference proteome</keyword>
<dbReference type="OrthoDB" id="9802050at2"/>
<sequence>MSRREQEAFESEDLLKLIRPERWTRPLVLASPHSGTRYPSDFLAVSRLSTSELRASEDTHVDAIFAAAPSLGVPLLCALFPRVYLDVNREPLELDPGMFSDPLPAHANPESTRVRAGLGTLPRIAGDGQHIYRRKLPFSEAARRLTRCYHPYHTALAGLLRETRRRFGHCILLDCHSMPSTAVEGGRDGKPDVVLGDRHGTACDATITDAAEAALTAHGLRVRRNKPYAGGFTTSHYGCPAEGTHALQIEFNRALYMDERTREPTAGLERLARAVPLLLRAVSETCGMSQAAE</sequence>
<accession>A0A1G7F250</accession>
<dbReference type="STRING" id="69960.SAMN05421720_11075"/>
<reference evidence="1 2" key="1">
    <citation type="submission" date="2016-10" db="EMBL/GenBank/DDBJ databases">
        <authorList>
            <person name="de Groot N.N."/>
        </authorList>
    </citation>
    <scope>NUCLEOTIDE SEQUENCE [LARGE SCALE GENOMIC DNA]</scope>
    <source>
        <strain evidence="1 2">ATCC 700224</strain>
    </source>
</reference>
<protein>
    <submittedName>
        <fullName evidence="1">N-formylglutamate amidohydrolase</fullName>
    </submittedName>
</protein>
<dbReference type="SUPFAM" id="SSF53187">
    <property type="entry name" value="Zn-dependent exopeptidases"/>
    <property type="match status" value="1"/>
</dbReference>
<dbReference type="GO" id="GO:0016787">
    <property type="term" value="F:hydrolase activity"/>
    <property type="evidence" value="ECO:0007669"/>
    <property type="project" value="UniProtKB-KW"/>
</dbReference>
<dbReference type="AlphaFoldDB" id="A0A1G7F250"/>
<dbReference type="EMBL" id="FNAP01000010">
    <property type="protein sequence ID" value="SDE69816.1"/>
    <property type="molecule type" value="Genomic_DNA"/>
</dbReference>
<dbReference type="Gene3D" id="3.40.630.40">
    <property type="entry name" value="Zn-dependent exopeptidases"/>
    <property type="match status" value="1"/>
</dbReference>
<keyword evidence="1" id="KW-0378">Hydrolase</keyword>
<dbReference type="RefSeq" id="WP_092787089.1">
    <property type="nucleotide sequence ID" value="NZ_FNAP01000010.1"/>
</dbReference>
<dbReference type="InterPro" id="IPR007709">
    <property type="entry name" value="N-FG_amidohydro"/>
</dbReference>
<evidence type="ECO:0000313" key="1">
    <source>
        <dbReference type="EMBL" id="SDE69816.1"/>
    </source>
</evidence>
<dbReference type="Proteomes" id="UP000199412">
    <property type="component" value="Unassembled WGS sequence"/>
</dbReference>